<feature type="transmembrane region" description="Helical" evidence="1">
    <location>
        <begin position="411"/>
        <end position="436"/>
    </location>
</feature>
<feature type="transmembrane region" description="Helical" evidence="1">
    <location>
        <begin position="255"/>
        <end position="273"/>
    </location>
</feature>
<evidence type="ECO:0008006" key="4">
    <source>
        <dbReference type="Google" id="ProtNLM"/>
    </source>
</evidence>
<feature type="transmembrane region" description="Helical" evidence="1">
    <location>
        <begin position="285"/>
        <end position="303"/>
    </location>
</feature>
<feature type="transmembrane region" description="Helical" evidence="1">
    <location>
        <begin position="323"/>
        <end position="346"/>
    </location>
</feature>
<dbReference type="EMBL" id="CP104013">
    <property type="protein sequence ID" value="UYP48476.1"/>
    <property type="molecule type" value="Genomic_DNA"/>
</dbReference>
<keyword evidence="1" id="KW-0812">Transmembrane</keyword>
<accession>A0ABY6HY66</accession>
<evidence type="ECO:0000313" key="2">
    <source>
        <dbReference type="EMBL" id="UYP48476.1"/>
    </source>
</evidence>
<reference evidence="2" key="1">
    <citation type="submission" date="2022-09" db="EMBL/GenBank/DDBJ databases">
        <title>Actin cytoskeleton and complex cell architecture in an #Asgard archaeon.</title>
        <authorList>
            <person name="Ponce Toledo R.I."/>
            <person name="Schleper C."/>
            <person name="Rodrigues Oliveira T."/>
            <person name="Wollweber F."/>
            <person name="Xu J."/>
            <person name="Rittmann S."/>
            <person name="Klingl A."/>
            <person name="Pilhofer M."/>
        </authorList>
    </citation>
    <scope>NUCLEOTIDE SEQUENCE</scope>
    <source>
        <strain evidence="2">B-35</strain>
    </source>
</reference>
<organism evidence="2 3">
    <name type="scientific">Candidatus Lokiarchaeum ossiferum</name>
    <dbReference type="NCBI Taxonomy" id="2951803"/>
    <lineage>
        <taxon>Archaea</taxon>
        <taxon>Promethearchaeati</taxon>
        <taxon>Promethearchaeota</taxon>
        <taxon>Promethearchaeia</taxon>
        <taxon>Promethearchaeales</taxon>
        <taxon>Promethearchaeaceae</taxon>
        <taxon>Candidatus Lokiarchaeum</taxon>
    </lineage>
</organism>
<keyword evidence="1" id="KW-0472">Membrane</keyword>
<dbReference type="InterPro" id="IPR011050">
    <property type="entry name" value="Pectin_lyase_fold/virulence"/>
</dbReference>
<feature type="transmembrane region" description="Helical" evidence="1">
    <location>
        <begin position="352"/>
        <end position="372"/>
    </location>
</feature>
<evidence type="ECO:0000313" key="3">
    <source>
        <dbReference type="Proteomes" id="UP001208689"/>
    </source>
</evidence>
<sequence length="459" mass="53523">MFNNSILGVSEYTLFFTNSLNCEIIENRGLYSWGANHFSNISNLVLSENSLRNVYLKKVKNAELSGNIFSALEARYENEIFYLSYAFGVHDGQNITILDNIFSGSEYPVFISMCYEVWIIDNYFLNFDDFLLRIEHGDSVLEKISGSILNKIHVHHNCFYLSQYGISENFSLKFFYFFNSTIISSGYLILMIFSLAVIPLIVNISLIFRHKLNLIQFRINQVKEVINLENSDSWYFIYDNYGRLELYEKFRFKKVIYWLLITGSILYYFIIFSTFQNKTYPVLNTIQWILATLYLLAAIYSTIELRKIPKSITFNNPKHSKRLLGKTFGISILLNLVHFIVIQSIVNGLFSTYIIFYIIVIFTIFYIISSSLSNLDKKITKRMLIIIIVILIGFFILISSINNYGLFRRSYLLFLIFNRYIISELNFLMILLFLLIGIIGKKISSIGTDISEIGNQKEV</sequence>
<feature type="transmembrane region" description="Helical" evidence="1">
    <location>
        <begin position="187"/>
        <end position="208"/>
    </location>
</feature>
<keyword evidence="3" id="KW-1185">Reference proteome</keyword>
<dbReference type="Proteomes" id="UP001208689">
    <property type="component" value="Chromosome"/>
</dbReference>
<dbReference type="SUPFAM" id="SSF51126">
    <property type="entry name" value="Pectin lyase-like"/>
    <property type="match status" value="1"/>
</dbReference>
<gene>
    <name evidence="2" type="ORF">NEF87_004761</name>
</gene>
<protein>
    <recommendedName>
        <fullName evidence="4">Periplasmic copper-binding protein NosD beta helix domain-containing protein</fullName>
    </recommendedName>
</protein>
<feature type="transmembrane region" description="Helical" evidence="1">
    <location>
        <begin position="384"/>
        <end position="405"/>
    </location>
</feature>
<evidence type="ECO:0000256" key="1">
    <source>
        <dbReference type="SAM" id="Phobius"/>
    </source>
</evidence>
<proteinExistence type="predicted"/>
<keyword evidence="1" id="KW-1133">Transmembrane helix</keyword>
<name>A0ABY6HY66_9ARCH</name>